<dbReference type="Proteomes" id="UP000071065">
    <property type="component" value="Chromosome"/>
</dbReference>
<accession>A0A142BIH0</accession>
<name>A0A142BIH0_9GAMM</name>
<dbReference type="InterPro" id="IPR015168">
    <property type="entry name" value="SsuA/THI5"/>
</dbReference>
<dbReference type="Pfam" id="PF09084">
    <property type="entry name" value="NMT1"/>
    <property type="match status" value="1"/>
</dbReference>
<evidence type="ECO:0000313" key="3">
    <source>
        <dbReference type="EMBL" id="AMO58546.1"/>
    </source>
</evidence>
<dbReference type="SUPFAM" id="SSF53850">
    <property type="entry name" value="Periplasmic binding protein-like II"/>
    <property type="match status" value="1"/>
</dbReference>
<sequence>MLKRLFSLIVMLFPLLATAAPIEKNKDLTLMLEWFINPDHAPIIVAQQNGYFEQEGVNVTIQEPADPNLPPRMVAAGNADIAVYYQHSLNYAVDSGLPLVWAGTLVATPLDGLIVLEEGKIKSLEDMKGKTIGVSTNGNHKAFVDTLFNPHGFGYDDIKMVNVGWNLSSSLMTGRVDAILGAYRNFQLNELILAGSKGKMFYYEENGIPPYDELIFIANRDKHDKDAIRRFLRAVELGAQFIANNPDKGWEIFRDSNPRQLDNELNKRAWYDTIPHLARRPAAKDTGRYQRVADFLYEHKELKKPQKAEDLMIAL</sequence>
<dbReference type="PANTHER" id="PTHR31528">
    <property type="entry name" value="4-AMINO-5-HYDROXYMETHYL-2-METHYLPYRIMIDINE PHOSPHATE SYNTHASE THI11-RELATED"/>
    <property type="match status" value="1"/>
</dbReference>
<dbReference type="PATRIC" id="fig|570277.3.peg.4965"/>
<feature type="domain" description="SsuA/THI5-like" evidence="2">
    <location>
        <begin position="37"/>
        <end position="248"/>
    </location>
</feature>
<dbReference type="AlphaFoldDB" id="A0A142BIH0"/>
<dbReference type="STRING" id="570277.EZMO1_4639"/>
<dbReference type="GO" id="GO:0009228">
    <property type="term" value="P:thiamine biosynthetic process"/>
    <property type="evidence" value="ECO:0007669"/>
    <property type="project" value="InterPro"/>
</dbReference>
<feature type="chain" id="PRO_5007493086" evidence="1">
    <location>
        <begin position="20"/>
        <end position="315"/>
    </location>
</feature>
<dbReference type="InterPro" id="IPR027939">
    <property type="entry name" value="NMT1/THI5"/>
</dbReference>
<evidence type="ECO:0000259" key="2">
    <source>
        <dbReference type="Pfam" id="PF09084"/>
    </source>
</evidence>
<evidence type="ECO:0000256" key="1">
    <source>
        <dbReference type="SAM" id="SignalP"/>
    </source>
</evidence>
<reference evidence="3 4" key="1">
    <citation type="journal article" date="2016" name="Front. Microbiol.">
        <title>Genomic Insight into the Host-Endosymbiont Relationship of Endozoicomonas montiporae CL-33(T) with its Coral Host.</title>
        <authorList>
            <person name="Ding J.-Y."/>
            <person name="Shiu J.-H."/>
            <person name="Chen W.-M."/>
            <person name="Chiang Y.-R."/>
            <person name="Tang S.-L."/>
        </authorList>
    </citation>
    <scope>NUCLEOTIDE SEQUENCE [LARGE SCALE GENOMIC DNA]</scope>
    <source>
        <strain evidence="3 4">CL-33</strain>
    </source>
</reference>
<keyword evidence="1" id="KW-0732">Signal</keyword>
<organism evidence="3 4">
    <name type="scientific">Endozoicomonas montiporae CL-33</name>
    <dbReference type="NCBI Taxonomy" id="570277"/>
    <lineage>
        <taxon>Bacteria</taxon>
        <taxon>Pseudomonadati</taxon>
        <taxon>Pseudomonadota</taxon>
        <taxon>Gammaproteobacteria</taxon>
        <taxon>Oceanospirillales</taxon>
        <taxon>Endozoicomonadaceae</taxon>
        <taxon>Endozoicomonas</taxon>
    </lineage>
</organism>
<protein>
    <submittedName>
        <fullName evidence="3">Hydroxymethylpyrimidine transport system substrate-binding protein</fullName>
    </submittedName>
</protein>
<proteinExistence type="predicted"/>
<dbReference type="PANTHER" id="PTHR31528:SF3">
    <property type="entry name" value="THIAMINE BIOSYNTHESIS PROTEIN HI_0357-RELATED"/>
    <property type="match status" value="1"/>
</dbReference>
<dbReference type="EMBL" id="CP013251">
    <property type="protein sequence ID" value="AMO58546.1"/>
    <property type="molecule type" value="Genomic_DNA"/>
</dbReference>
<dbReference type="KEGG" id="emp:EZMO1_4639"/>
<dbReference type="Gene3D" id="3.40.190.10">
    <property type="entry name" value="Periplasmic binding protein-like II"/>
    <property type="match status" value="2"/>
</dbReference>
<gene>
    <name evidence="3" type="primary">thiY</name>
    <name evidence="3" type="ORF">EZMO1_4639</name>
</gene>
<evidence type="ECO:0000313" key="4">
    <source>
        <dbReference type="Proteomes" id="UP000071065"/>
    </source>
</evidence>
<feature type="signal peptide" evidence="1">
    <location>
        <begin position="1"/>
        <end position="19"/>
    </location>
</feature>